<dbReference type="OrthoDB" id="9985059at2759"/>
<evidence type="ECO:0000313" key="16">
    <source>
        <dbReference type="Proteomes" id="UP001302367"/>
    </source>
</evidence>
<dbReference type="Pfam" id="PF20520">
    <property type="entry name" value="Ac45-VOA1_TM"/>
    <property type="match status" value="1"/>
</dbReference>
<organism evidence="13 15">
    <name type="scientific">Cercospora beticola</name>
    <name type="common">Sugarbeet leaf spot fungus</name>
    <dbReference type="NCBI Taxonomy" id="122368"/>
    <lineage>
        <taxon>Eukaryota</taxon>
        <taxon>Fungi</taxon>
        <taxon>Dikarya</taxon>
        <taxon>Ascomycota</taxon>
        <taxon>Pezizomycotina</taxon>
        <taxon>Dothideomycetes</taxon>
        <taxon>Dothideomycetidae</taxon>
        <taxon>Mycosphaerellales</taxon>
        <taxon>Mycosphaerellaceae</taxon>
        <taxon>Cercospora</taxon>
    </lineage>
</organism>
<evidence type="ECO:0000256" key="2">
    <source>
        <dbReference type="ARBA" id="ARBA00008203"/>
    </source>
</evidence>
<proteinExistence type="inferred from homology"/>
<dbReference type="GO" id="GO:0005789">
    <property type="term" value="C:endoplasmic reticulum membrane"/>
    <property type="evidence" value="ECO:0007669"/>
    <property type="project" value="UniProtKB-SubCell"/>
</dbReference>
<reference evidence="13 15" key="1">
    <citation type="submission" date="2015-10" db="EMBL/GenBank/DDBJ databases">
        <title>The cercosporin biosynthetic gene cluster was horizontally transferred to several fungal lineages and shown to be expanded in Cercospora beticola based on microsynteny with recipient genomes.</title>
        <authorList>
            <person name="De Jonge R."/>
            <person name="Ebert M.K."/>
            <person name="Suttle J.C."/>
            <person name="Jurick Ii W.M."/>
            <person name="Secor G.A."/>
            <person name="Thomma B.P."/>
            <person name="Van De Peer Y."/>
            <person name="Bolton M.D."/>
        </authorList>
    </citation>
    <scope>NUCLEOTIDE SEQUENCE [LARGE SCALE GENOMIC DNA]</scope>
    <source>
        <strain evidence="13 15">09-40</strain>
    </source>
</reference>
<evidence type="ECO:0000256" key="6">
    <source>
        <dbReference type="ARBA" id="ARBA00022824"/>
    </source>
</evidence>
<keyword evidence="6" id="KW-0256">Endoplasmic reticulum</keyword>
<evidence type="ECO:0000256" key="8">
    <source>
        <dbReference type="ARBA" id="ARBA00023136"/>
    </source>
</evidence>
<dbReference type="Proteomes" id="UP000230605">
    <property type="component" value="Chromosome 9"/>
</dbReference>
<feature type="chain" id="PRO_5013949018" description="Protein BIG1" evidence="11">
    <location>
        <begin position="19"/>
        <end position="296"/>
    </location>
</feature>
<sequence length="296" mass="32308">MMLRSSISLLAAASSAYALRDASPFLLLSTERLDQTSLRSEQISTSAHIESGLEPTLSLCGSSVYVFVEQPAIHAADLRQENMPKLARRTARDEYKSVVQIPEVIGEIDAERVAAAVSRQCGGKRMSVEEFTSSTSKPTAAVIGPLVHAAPRGDHDLRKESLQQADAELDSHLHSVLANHTAHTIIYIGTPSRSEQGAEIDYEAENTPPGHNGLHTDLKRDVQHGLKRQSKSDNPQDKLPLFEKYQFLSPGIFMGLVVAFLLLSILYVGLNAISGLEVSYMSFSKEMGPAAQKKQQ</sequence>
<dbReference type="AlphaFoldDB" id="A0A2G5HEH2"/>
<evidence type="ECO:0000256" key="5">
    <source>
        <dbReference type="ARBA" id="ARBA00022729"/>
    </source>
</evidence>
<dbReference type="Proteomes" id="UP001302367">
    <property type="component" value="Chromosome 9"/>
</dbReference>
<evidence type="ECO:0000256" key="7">
    <source>
        <dbReference type="ARBA" id="ARBA00022989"/>
    </source>
</evidence>
<comment type="similarity">
    <text evidence="2">Belongs to the BIG1 family.</text>
</comment>
<dbReference type="PANTHER" id="PTHR28285:SF1">
    <property type="entry name" value="PROTEIN BIG1"/>
    <property type="match status" value="1"/>
</dbReference>
<feature type="signal peptide" evidence="11">
    <location>
        <begin position="1"/>
        <end position="18"/>
    </location>
</feature>
<dbReference type="GO" id="GO:0009272">
    <property type="term" value="P:fungal-type cell wall biogenesis"/>
    <property type="evidence" value="ECO:0007669"/>
    <property type="project" value="TreeGrafter"/>
</dbReference>
<evidence type="ECO:0000256" key="3">
    <source>
        <dbReference type="ARBA" id="ARBA00022089"/>
    </source>
</evidence>
<evidence type="ECO:0000256" key="9">
    <source>
        <dbReference type="ARBA" id="ARBA00023316"/>
    </source>
</evidence>
<gene>
    <name evidence="13" type="ORF">CB0940_11514</name>
    <name evidence="14" type="ORF">RHO25_013048</name>
</gene>
<evidence type="ECO:0000256" key="4">
    <source>
        <dbReference type="ARBA" id="ARBA00022692"/>
    </source>
</evidence>
<dbReference type="InterPro" id="IPR046756">
    <property type="entry name" value="VAS1/VOA1_TM"/>
</dbReference>
<keyword evidence="16" id="KW-1185">Reference proteome</keyword>
<dbReference type="EMBL" id="LKMD01000107">
    <property type="protein sequence ID" value="PIA90937.1"/>
    <property type="molecule type" value="Genomic_DNA"/>
</dbReference>
<dbReference type="GO" id="GO:0071555">
    <property type="term" value="P:cell wall organization"/>
    <property type="evidence" value="ECO:0007669"/>
    <property type="project" value="UniProtKB-KW"/>
</dbReference>
<evidence type="ECO:0000313" key="15">
    <source>
        <dbReference type="Proteomes" id="UP000230605"/>
    </source>
</evidence>
<protein>
    <recommendedName>
        <fullName evidence="3">Protein BIG1</fullName>
    </recommendedName>
</protein>
<evidence type="ECO:0000259" key="12">
    <source>
        <dbReference type="Pfam" id="PF20520"/>
    </source>
</evidence>
<accession>A0A2G5HEH2</accession>
<keyword evidence="7 10" id="KW-1133">Transmembrane helix</keyword>
<keyword evidence="4 10" id="KW-0812">Transmembrane</keyword>
<keyword evidence="5 11" id="KW-0732">Signal</keyword>
<name>A0A2G5HEH2_CERBT</name>
<evidence type="ECO:0000313" key="13">
    <source>
        <dbReference type="EMBL" id="PIA90937.1"/>
    </source>
</evidence>
<feature type="transmembrane region" description="Helical" evidence="10">
    <location>
        <begin position="247"/>
        <end position="270"/>
    </location>
</feature>
<evidence type="ECO:0000256" key="10">
    <source>
        <dbReference type="SAM" id="Phobius"/>
    </source>
</evidence>
<evidence type="ECO:0000256" key="11">
    <source>
        <dbReference type="SAM" id="SignalP"/>
    </source>
</evidence>
<keyword evidence="9" id="KW-0961">Cell wall biogenesis/degradation</keyword>
<comment type="subcellular location">
    <subcellularLocation>
        <location evidence="1">Endoplasmic reticulum membrane</location>
        <topology evidence="1">Single-pass type I membrane protein</topology>
    </subcellularLocation>
</comment>
<dbReference type="InterPro" id="IPR037654">
    <property type="entry name" value="Big1"/>
</dbReference>
<feature type="domain" description="V-type proton ATPase subunit S1/VOA1 transmembrane" evidence="12">
    <location>
        <begin position="246"/>
        <end position="285"/>
    </location>
</feature>
<evidence type="ECO:0000313" key="14">
    <source>
        <dbReference type="EMBL" id="WPB08382.1"/>
    </source>
</evidence>
<keyword evidence="8 10" id="KW-0472">Membrane</keyword>
<evidence type="ECO:0000256" key="1">
    <source>
        <dbReference type="ARBA" id="ARBA00004115"/>
    </source>
</evidence>
<dbReference type="PANTHER" id="PTHR28285">
    <property type="entry name" value="PROTEIN BIG1"/>
    <property type="match status" value="1"/>
</dbReference>
<reference evidence="14 16" key="2">
    <citation type="submission" date="2023-09" db="EMBL/GenBank/DDBJ databases">
        <title>Complete-Gapless Cercospora beticola genome.</title>
        <authorList>
            <person name="Wyatt N.A."/>
            <person name="Spanner R.E."/>
            <person name="Bolton M.D."/>
        </authorList>
    </citation>
    <scope>NUCLEOTIDE SEQUENCE [LARGE SCALE GENOMIC DNA]</scope>
    <source>
        <strain evidence="14">Cb09-40</strain>
    </source>
</reference>
<dbReference type="EMBL" id="CP134192">
    <property type="protein sequence ID" value="WPB08382.1"/>
    <property type="molecule type" value="Genomic_DNA"/>
</dbReference>
<dbReference type="GO" id="GO:0006078">
    <property type="term" value="P:(1-&gt;6)-beta-D-glucan biosynthetic process"/>
    <property type="evidence" value="ECO:0007669"/>
    <property type="project" value="TreeGrafter"/>
</dbReference>